<dbReference type="EMBL" id="CP159837">
    <property type="protein sequence ID" value="XCM39243.1"/>
    <property type="molecule type" value="Genomic_DNA"/>
</dbReference>
<dbReference type="InterPro" id="IPR002048">
    <property type="entry name" value="EF_hand_dom"/>
</dbReference>
<feature type="domain" description="EF-hand" evidence="1">
    <location>
        <begin position="36"/>
        <end position="59"/>
    </location>
</feature>
<organism evidence="2">
    <name type="scientific">Planktothricoides raciborskii GIHE-MW2</name>
    <dbReference type="NCBI Taxonomy" id="2792601"/>
    <lineage>
        <taxon>Bacteria</taxon>
        <taxon>Bacillati</taxon>
        <taxon>Cyanobacteriota</taxon>
        <taxon>Cyanophyceae</taxon>
        <taxon>Oscillatoriophycideae</taxon>
        <taxon>Oscillatoriales</taxon>
        <taxon>Oscillatoriaceae</taxon>
        <taxon>Planktothricoides</taxon>
    </lineage>
</organism>
<reference evidence="2" key="1">
    <citation type="submission" date="2024-07" db="EMBL/GenBank/DDBJ databases">
        <authorList>
            <person name="Kim Y.J."/>
            <person name="Jeong J.Y."/>
        </authorList>
    </citation>
    <scope>NUCLEOTIDE SEQUENCE</scope>
    <source>
        <strain evidence="2">GIHE-MW2</strain>
    </source>
</reference>
<dbReference type="RefSeq" id="WP_354636075.1">
    <property type="nucleotide sequence ID" value="NZ_CP159837.1"/>
</dbReference>
<protein>
    <recommendedName>
        <fullName evidence="1">EF-hand domain-containing protein</fullName>
    </recommendedName>
</protein>
<dbReference type="PROSITE" id="PS50222">
    <property type="entry name" value="EF_HAND_2"/>
    <property type="match status" value="1"/>
</dbReference>
<name>A0AAU8JLG0_9CYAN</name>
<dbReference type="PROSITE" id="PS00018">
    <property type="entry name" value="EF_HAND_1"/>
    <property type="match status" value="1"/>
</dbReference>
<evidence type="ECO:0000313" key="2">
    <source>
        <dbReference type="EMBL" id="XCM39243.1"/>
    </source>
</evidence>
<sequence>MVTGGIDAGLNASPEIDLEWYSTNYAAELEADKAIIDIDGNGEVDNAELYDYVTGVGLEKGLNPSALIDFEAFRAEGSASAQDLLTYYDATSLEEVSYTETLEYMLSAGLEAGHLPYDKVDLEAYIAANTDKLIQYYGVAAIDQVSKVDAFNYMFGSGLEMAI</sequence>
<dbReference type="InterPro" id="IPR018247">
    <property type="entry name" value="EF_Hand_1_Ca_BS"/>
</dbReference>
<dbReference type="GO" id="GO:0005509">
    <property type="term" value="F:calcium ion binding"/>
    <property type="evidence" value="ECO:0007669"/>
    <property type="project" value="InterPro"/>
</dbReference>
<proteinExistence type="predicted"/>
<evidence type="ECO:0000259" key="1">
    <source>
        <dbReference type="PROSITE" id="PS50222"/>
    </source>
</evidence>
<accession>A0AAU8JLG0</accession>
<gene>
    <name evidence="2" type="ORF">ABWT76_002149</name>
</gene>
<dbReference type="AlphaFoldDB" id="A0AAU8JLG0"/>